<organism evidence="2 3">
    <name type="scientific">Clostridium simiarum</name>
    <dbReference type="NCBI Taxonomy" id="2841506"/>
    <lineage>
        <taxon>Bacteria</taxon>
        <taxon>Bacillati</taxon>
        <taxon>Bacillota</taxon>
        <taxon>Clostridia</taxon>
        <taxon>Eubacteriales</taxon>
        <taxon>Clostridiaceae</taxon>
        <taxon>Clostridium</taxon>
    </lineage>
</organism>
<accession>A0ABS6F2E6</accession>
<keyword evidence="3" id="KW-1185">Reference proteome</keyword>
<evidence type="ECO:0000313" key="3">
    <source>
        <dbReference type="Proteomes" id="UP000736583"/>
    </source>
</evidence>
<protein>
    <submittedName>
        <fullName evidence="2">LicD family protein</fullName>
    </submittedName>
</protein>
<dbReference type="InterPro" id="IPR007074">
    <property type="entry name" value="LicD/FKTN/FKRP_NTP_transf"/>
</dbReference>
<dbReference type="PANTHER" id="PTHR43404:SF2">
    <property type="entry name" value="LIPOPOLYSACCHARIDE CHOLINEPHOSPHOTRANSFERASE LICD"/>
    <property type="match status" value="1"/>
</dbReference>
<feature type="domain" description="LicD/FKTN/FKRP nucleotidyltransferase" evidence="1">
    <location>
        <begin position="31"/>
        <end position="261"/>
    </location>
</feature>
<reference evidence="2 3" key="1">
    <citation type="submission" date="2021-06" db="EMBL/GenBank/DDBJ databases">
        <authorList>
            <person name="Sun Q."/>
            <person name="Li D."/>
        </authorList>
    </citation>
    <scope>NUCLEOTIDE SEQUENCE [LARGE SCALE GENOMIC DNA]</scope>
    <source>
        <strain evidence="2 3">MSJ-4</strain>
    </source>
</reference>
<dbReference type="PANTHER" id="PTHR43404">
    <property type="entry name" value="LIPOPOLYSACCHARIDE CHOLINEPHOSPHOTRANSFERASE LICD"/>
    <property type="match status" value="1"/>
</dbReference>
<gene>
    <name evidence="2" type="ORF">KQI89_11740</name>
</gene>
<sequence length="283" mass="33412">MDITNKPCVEGNLGKAQNIMLDILKAVDTICRKNNLTYWLEGGTLLGAVRHKGFIPWDDDVDIAMPREDYEKFISIAKKELPDNLFLQTSYTDLEYDMPWMKVRHNNSEIVEYKIGNYHNGLFIDIFPFDYYRDVEGYINSKKRFKFIYRTLILVKEPFEKVTNKKILIKNTLKFFTKVILFPFTFMSKRKIFNKIYALRDKYVGKYGAKDSEILGYGIDTVFWNFSIEKNSVFPLKELSFEDGSFYVPGNYDAYLTKLFGDYMKLPEEKDRIPHNLEIIIKE</sequence>
<dbReference type="Pfam" id="PF04991">
    <property type="entry name" value="LicD"/>
    <property type="match status" value="1"/>
</dbReference>
<name>A0ABS6F2E6_9CLOT</name>
<dbReference type="RefSeq" id="WP_216457214.1">
    <property type="nucleotide sequence ID" value="NZ_JAHLQL010000004.1"/>
</dbReference>
<comment type="caution">
    <text evidence="2">The sequence shown here is derived from an EMBL/GenBank/DDBJ whole genome shotgun (WGS) entry which is preliminary data.</text>
</comment>
<dbReference type="InterPro" id="IPR052942">
    <property type="entry name" value="LPS_cholinephosphotransferase"/>
</dbReference>
<dbReference type="EMBL" id="JAHLQL010000004">
    <property type="protein sequence ID" value="MBU5592428.1"/>
    <property type="molecule type" value="Genomic_DNA"/>
</dbReference>
<evidence type="ECO:0000259" key="1">
    <source>
        <dbReference type="Pfam" id="PF04991"/>
    </source>
</evidence>
<proteinExistence type="predicted"/>
<evidence type="ECO:0000313" key="2">
    <source>
        <dbReference type="EMBL" id="MBU5592428.1"/>
    </source>
</evidence>
<dbReference type="Proteomes" id="UP000736583">
    <property type="component" value="Unassembled WGS sequence"/>
</dbReference>